<reference evidence="11 12" key="1">
    <citation type="submission" date="2016-10" db="EMBL/GenBank/DDBJ databases">
        <title>Genome sequence of Rothia aeria strain JCM11412.</title>
        <authorList>
            <person name="Nambu T."/>
        </authorList>
    </citation>
    <scope>NUCLEOTIDE SEQUENCE [LARGE SCALE GENOMIC DNA]</scope>
    <source>
        <strain evidence="11 12">JCM 11412</strain>
    </source>
</reference>
<dbReference type="GO" id="GO:0006782">
    <property type="term" value="P:protoporphyrinogen IX biosynthetic process"/>
    <property type="evidence" value="ECO:0007669"/>
    <property type="project" value="UniProtKB-UniRule"/>
</dbReference>
<dbReference type="PANTHER" id="PTHR38042">
    <property type="entry name" value="UROPORPHYRINOGEN-III SYNTHASE, CHLOROPLASTIC"/>
    <property type="match status" value="1"/>
</dbReference>
<keyword evidence="11" id="KW-0808">Transferase</keyword>
<dbReference type="UniPathway" id="UPA00251">
    <property type="reaction ID" value="UER00320"/>
</dbReference>
<dbReference type="EC" id="4.2.1.75" evidence="3 9"/>
<dbReference type="CDD" id="cd06578">
    <property type="entry name" value="HemD"/>
    <property type="match status" value="1"/>
</dbReference>
<evidence type="ECO:0000256" key="3">
    <source>
        <dbReference type="ARBA" id="ARBA00013109"/>
    </source>
</evidence>
<dbReference type="KEGG" id="raj:RA11412_2353"/>
<organism evidence="11 12">
    <name type="scientific">Rothia aeria</name>
    <dbReference type="NCBI Taxonomy" id="172042"/>
    <lineage>
        <taxon>Bacteria</taxon>
        <taxon>Bacillati</taxon>
        <taxon>Actinomycetota</taxon>
        <taxon>Actinomycetes</taxon>
        <taxon>Micrococcales</taxon>
        <taxon>Micrococcaceae</taxon>
        <taxon>Rothia</taxon>
    </lineage>
</organism>
<evidence type="ECO:0000256" key="2">
    <source>
        <dbReference type="ARBA" id="ARBA00008133"/>
    </source>
</evidence>
<evidence type="ECO:0000256" key="4">
    <source>
        <dbReference type="ARBA" id="ARBA00023239"/>
    </source>
</evidence>
<dbReference type="InterPro" id="IPR003754">
    <property type="entry name" value="4pyrrol_synth_uPrphyn_synth"/>
</dbReference>
<evidence type="ECO:0000256" key="6">
    <source>
        <dbReference type="ARBA" id="ARBA00037589"/>
    </source>
</evidence>
<comment type="pathway">
    <text evidence="1 9">Porphyrin-containing compound metabolism; protoporphyrin-IX biosynthesis; coproporphyrinogen-III from 5-aminolevulinate: step 3/4.</text>
</comment>
<sequence length="276" mass="28605">MGAARVLLTRTAAKGTGFARALSELARQRGEPAPNVLYAPVHVPRTVAYTPELSAALQATAADQVAWVTFTSANAVRACTELWGEHFAHVLNAADARLACVGKATAAELERCGIEPDYIPHTQSAMGMLAGFPASDRQQDEPDTVWVVEGQNARPTLREGLGALGFRVMRTVVYRMEPAAEADLAPGELGCDAAREALSRETSAGQPVTDAVVATAPSLLQALAEGVPTDRFPPVVAIGQSTASAARSLGVPYVVADSPSAQDLASAAFSVVSAGA</sequence>
<dbReference type="Gene3D" id="3.40.50.10090">
    <property type="match status" value="2"/>
</dbReference>
<dbReference type="GO" id="GO:0004852">
    <property type="term" value="F:uroporphyrinogen-III synthase activity"/>
    <property type="evidence" value="ECO:0007669"/>
    <property type="project" value="UniProtKB-UniRule"/>
</dbReference>
<protein>
    <recommendedName>
        <fullName evidence="7 9">Uroporphyrinogen-III synthase</fullName>
        <ecNumber evidence="3 9">4.2.1.75</ecNumber>
    </recommendedName>
</protein>
<keyword evidence="12" id="KW-1185">Reference proteome</keyword>
<keyword evidence="5 9" id="KW-0627">Porphyrin biosynthesis</keyword>
<comment type="similarity">
    <text evidence="2 9">Belongs to the uroporphyrinogen-III synthase family.</text>
</comment>
<dbReference type="GeneID" id="93862606"/>
<evidence type="ECO:0000256" key="8">
    <source>
        <dbReference type="ARBA" id="ARBA00048617"/>
    </source>
</evidence>
<dbReference type="Pfam" id="PF02602">
    <property type="entry name" value="HEM4"/>
    <property type="match status" value="1"/>
</dbReference>
<comment type="catalytic activity">
    <reaction evidence="8 9">
        <text>hydroxymethylbilane = uroporphyrinogen III + H2O</text>
        <dbReference type="Rhea" id="RHEA:18965"/>
        <dbReference type="ChEBI" id="CHEBI:15377"/>
        <dbReference type="ChEBI" id="CHEBI:57308"/>
        <dbReference type="ChEBI" id="CHEBI:57845"/>
        <dbReference type="EC" id="4.2.1.75"/>
    </reaction>
</comment>
<keyword evidence="4 9" id="KW-0456">Lyase</keyword>
<evidence type="ECO:0000256" key="5">
    <source>
        <dbReference type="ARBA" id="ARBA00023244"/>
    </source>
</evidence>
<evidence type="ECO:0000256" key="7">
    <source>
        <dbReference type="ARBA" id="ARBA00040167"/>
    </source>
</evidence>
<dbReference type="GO" id="GO:0032259">
    <property type="term" value="P:methylation"/>
    <property type="evidence" value="ECO:0007669"/>
    <property type="project" value="UniProtKB-KW"/>
</dbReference>
<feature type="domain" description="Tetrapyrrole biosynthesis uroporphyrinogen III synthase" evidence="10">
    <location>
        <begin position="40"/>
        <end position="265"/>
    </location>
</feature>
<evidence type="ECO:0000313" key="12">
    <source>
        <dbReference type="Proteomes" id="UP000250241"/>
    </source>
</evidence>
<dbReference type="PANTHER" id="PTHR38042:SF1">
    <property type="entry name" value="UROPORPHYRINOGEN-III SYNTHASE, CHLOROPLASTIC"/>
    <property type="match status" value="1"/>
</dbReference>
<gene>
    <name evidence="11" type="ORF">RA11412_2353</name>
</gene>
<dbReference type="InterPro" id="IPR039793">
    <property type="entry name" value="UROS/Hem4"/>
</dbReference>
<evidence type="ECO:0000256" key="1">
    <source>
        <dbReference type="ARBA" id="ARBA00004772"/>
    </source>
</evidence>
<evidence type="ECO:0000256" key="9">
    <source>
        <dbReference type="RuleBase" id="RU366031"/>
    </source>
</evidence>
<proteinExistence type="inferred from homology"/>
<dbReference type="GO" id="GO:0006780">
    <property type="term" value="P:uroporphyrinogen III biosynthetic process"/>
    <property type="evidence" value="ECO:0007669"/>
    <property type="project" value="UniProtKB-UniRule"/>
</dbReference>
<dbReference type="EMBL" id="AP017895">
    <property type="protein sequence ID" value="BAV88652.1"/>
    <property type="molecule type" value="Genomic_DNA"/>
</dbReference>
<dbReference type="Proteomes" id="UP000250241">
    <property type="component" value="Chromosome"/>
</dbReference>
<accession>A0A2Z5R227</accession>
<evidence type="ECO:0000259" key="10">
    <source>
        <dbReference type="Pfam" id="PF02602"/>
    </source>
</evidence>
<dbReference type="RefSeq" id="WP_128087974.1">
    <property type="nucleotide sequence ID" value="NZ_CBDEQU010000003.1"/>
</dbReference>
<keyword evidence="11" id="KW-0489">Methyltransferase</keyword>
<dbReference type="AlphaFoldDB" id="A0A2Z5R227"/>
<dbReference type="SUPFAM" id="SSF69618">
    <property type="entry name" value="HemD-like"/>
    <property type="match status" value="1"/>
</dbReference>
<comment type="function">
    <text evidence="6 9">Catalyzes cyclization of the linear tetrapyrrole, hydroxymethylbilane, to the macrocyclic uroporphyrinogen III.</text>
</comment>
<evidence type="ECO:0000313" key="11">
    <source>
        <dbReference type="EMBL" id="BAV88652.1"/>
    </source>
</evidence>
<dbReference type="GO" id="GO:0008168">
    <property type="term" value="F:methyltransferase activity"/>
    <property type="evidence" value="ECO:0007669"/>
    <property type="project" value="UniProtKB-KW"/>
</dbReference>
<dbReference type="InterPro" id="IPR036108">
    <property type="entry name" value="4pyrrol_syn_uPrphyn_synt_sf"/>
</dbReference>
<name>A0A2Z5R227_9MICC</name>